<reference evidence="2" key="1">
    <citation type="submission" date="2022-01" db="EMBL/GenBank/DDBJ databases">
        <title>Novel bile acid biosynthetic pathways are enriched in the microbiome of centenarians.</title>
        <authorList>
            <person name="Sato Y."/>
            <person name="Atarashi K."/>
            <person name="Plichta R.D."/>
            <person name="Arai Y."/>
            <person name="Sasajima S."/>
            <person name="Kearney M.S."/>
            <person name="Suda W."/>
            <person name="Takeshita K."/>
            <person name="Sasaki T."/>
            <person name="Okamoto S."/>
            <person name="Skelly N.A."/>
            <person name="Okamura Y."/>
            <person name="Vlamakis H."/>
            <person name="Li Y."/>
            <person name="Tanoue T."/>
            <person name="Takei H."/>
            <person name="Nittono H."/>
            <person name="Narushima S."/>
            <person name="Irie J."/>
            <person name="Itoh H."/>
            <person name="Moriya K."/>
            <person name="Sugiura Y."/>
            <person name="Suematsu M."/>
            <person name="Moritoki N."/>
            <person name="Shibata S."/>
            <person name="Littman R.D."/>
            <person name="Fischbach A.M."/>
            <person name="Uwamino Y."/>
            <person name="Inoue T."/>
            <person name="Honda A."/>
            <person name="Hattori M."/>
            <person name="Murai T."/>
            <person name="Xavier J.R."/>
            <person name="Hirose N."/>
            <person name="Honda K."/>
        </authorList>
    </citation>
    <scope>NUCLEOTIDE SEQUENCE</scope>
    <source>
        <strain evidence="2">CE91-St16</strain>
    </source>
</reference>
<evidence type="ECO:0000313" key="3">
    <source>
        <dbReference type="Proteomes" id="UP001055105"/>
    </source>
</evidence>
<name>A0AA37KQL9_9BACT</name>
<comment type="caution">
    <text evidence="2">The sequence shown here is derived from an EMBL/GenBank/DDBJ whole genome shotgun (WGS) entry which is preliminary data.</text>
</comment>
<evidence type="ECO:0000313" key="2">
    <source>
        <dbReference type="EMBL" id="GKI17849.1"/>
    </source>
</evidence>
<organism evidence="2 3">
    <name type="scientific">Alistipes finegoldii</name>
    <dbReference type="NCBI Taxonomy" id="214856"/>
    <lineage>
        <taxon>Bacteria</taxon>
        <taxon>Pseudomonadati</taxon>
        <taxon>Bacteroidota</taxon>
        <taxon>Bacteroidia</taxon>
        <taxon>Bacteroidales</taxon>
        <taxon>Rikenellaceae</taxon>
        <taxon>Alistipes</taxon>
    </lineage>
</organism>
<dbReference type="PANTHER" id="PTHR14136:SF17">
    <property type="entry name" value="BTB_POZ DOMAIN-CONTAINING PROTEIN KCTD9"/>
    <property type="match status" value="1"/>
</dbReference>
<dbReference type="InterPro" id="IPR001646">
    <property type="entry name" value="5peptide_repeat"/>
</dbReference>
<feature type="transmembrane region" description="Helical" evidence="1">
    <location>
        <begin position="313"/>
        <end position="334"/>
    </location>
</feature>
<protein>
    <recommendedName>
        <fullName evidence="4">Pentapeptide repeat-containing protein</fullName>
    </recommendedName>
</protein>
<feature type="transmembrane region" description="Helical" evidence="1">
    <location>
        <begin position="258"/>
        <end position="276"/>
    </location>
</feature>
<keyword evidence="1" id="KW-0472">Membrane</keyword>
<dbReference type="SUPFAM" id="SSF141571">
    <property type="entry name" value="Pentapeptide repeat-like"/>
    <property type="match status" value="1"/>
</dbReference>
<dbReference type="RefSeq" id="WP_244076143.1">
    <property type="nucleotide sequence ID" value="NZ_AP025581.1"/>
</dbReference>
<dbReference type="PANTHER" id="PTHR14136">
    <property type="entry name" value="BTB_POZ DOMAIN-CONTAINING PROTEIN KCTD9"/>
    <property type="match status" value="1"/>
</dbReference>
<dbReference type="Pfam" id="PF13599">
    <property type="entry name" value="Pentapeptide_4"/>
    <property type="match status" value="1"/>
</dbReference>
<proteinExistence type="predicted"/>
<sequence length="340" mass="39023">MTQTELLKMIGCGAVRDLDLTGRELKNIDFKGCRVENVTFDECTLTECNFDGCGMERVSFRKAALRNCRFRRAKIAWSDFRYCEIERATFEEAEIRFCDLYRAMLTGIVIMRKARIGETSLYYAYFGEGVNIRRENIAGGRLLQQDLDAYRRFLIEWNTSGTGVRRNDRAEQSAWSPDAALHARWADAEEIYKNFNGLWTGMGFLRDANWAYVKGRRMERRRMLADWRGAPLSRKPQLAWKIATNTLMDIMFGYGESLFRMVTTYVVLVLFFAYVFQGNASLPSYLQAFWISLKNMAGVGSEQLSGISPLVDMLNVVQTTIGILLTGIFGFILGNKIRNQ</sequence>
<evidence type="ECO:0000256" key="1">
    <source>
        <dbReference type="SAM" id="Phobius"/>
    </source>
</evidence>
<dbReference type="InterPro" id="IPR051082">
    <property type="entry name" value="Pentapeptide-BTB/POZ_domain"/>
</dbReference>
<accession>A0AA37KQL9</accession>
<keyword evidence="1" id="KW-0812">Transmembrane</keyword>
<dbReference type="Proteomes" id="UP001055105">
    <property type="component" value="Unassembled WGS sequence"/>
</dbReference>
<dbReference type="EMBL" id="BQOL01000001">
    <property type="protein sequence ID" value="GKI17849.1"/>
    <property type="molecule type" value="Genomic_DNA"/>
</dbReference>
<keyword evidence="1" id="KW-1133">Transmembrane helix</keyword>
<dbReference type="AlphaFoldDB" id="A0AA37KQL9"/>
<gene>
    <name evidence="2" type="ORF">CE91St16_07570</name>
</gene>
<dbReference type="Gene3D" id="2.160.20.80">
    <property type="entry name" value="E3 ubiquitin-protein ligase SopA"/>
    <property type="match status" value="1"/>
</dbReference>
<evidence type="ECO:0008006" key="4">
    <source>
        <dbReference type="Google" id="ProtNLM"/>
    </source>
</evidence>